<evidence type="ECO:0008006" key="7">
    <source>
        <dbReference type="Google" id="ProtNLM"/>
    </source>
</evidence>
<dbReference type="GO" id="GO:0007623">
    <property type="term" value="P:circadian rhythm"/>
    <property type="evidence" value="ECO:0007669"/>
    <property type="project" value="UniProtKB-ARBA"/>
</dbReference>
<sequence>MAAYGIIFLLSFAASLNLPPEFKRCRFTDKRRDECLKDAIQDALILLRNGLREFNFPKLEPIEVEGMTIGNGNGTVHLDQYYKNVKIYGITEVKIDNVRTEDDGNIMKLFLNGTIPEVRMMANYDITGKVLLIPIHGSGKCTIKLSNVFCSPAVIAEHYDANGIGYSKVQQFITTTIPEKVEFDFENLFGGNDIGKEINKLINQEWEIIFHDLRPAIETALGAIFKDITNIIYTKVPFNDLFPQ</sequence>
<organism evidence="5 6">
    <name type="scientific">Pyrocoelia pectoralis</name>
    <dbReference type="NCBI Taxonomy" id="417401"/>
    <lineage>
        <taxon>Eukaryota</taxon>
        <taxon>Metazoa</taxon>
        <taxon>Ecdysozoa</taxon>
        <taxon>Arthropoda</taxon>
        <taxon>Hexapoda</taxon>
        <taxon>Insecta</taxon>
        <taxon>Pterygota</taxon>
        <taxon>Neoptera</taxon>
        <taxon>Endopterygota</taxon>
        <taxon>Coleoptera</taxon>
        <taxon>Polyphaga</taxon>
        <taxon>Elateriformia</taxon>
        <taxon>Elateroidea</taxon>
        <taxon>Lampyridae</taxon>
        <taxon>Lampyrinae</taxon>
        <taxon>Pyrocoelia</taxon>
    </lineage>
</organism>
<dbReference type="InterPro" id="IPR038606">
    <property type="entry name" value="To_sf"/>
</dbReference>
<dbReference type="PANTHER" id="PTHR11008:SF32">
    <property type="entry name" value="CIRCADIAN CLOCK-CONTROLLED PROTEIN DAYWAKE-RELATED"/>
    <property type="match status" value="1"/>
</dbReference>
<dbReference type="Gene3D" id="3.15.10.30">
    <property type="entry name" value="Haemolymph juvenile hormone binding protein"/>
    <property type="match status" value="1"/>
</dbReference>
<evidence type="ECO:0000256" key="2">
    <source>
        <dbReference type="ARBA" id="ARBA00023108"/>
    </source>
</evidence>
<feature type="chain" id="PRO_5042874971" description="Protein takeout" evidence="4">
    <location>
        <begin position="18"/>
        <end position="244"/>
    </location>
</feature>
<dbReference type="GO" id="GO:0005615">
    <property type="term" value="C:extracellular space"/>
    <property type="evidence" value="ECO:0007669"/>
    <property type="project" value="TreeGrafter"/>
</dbReference>
<keyword evidence="1 4" id="KW-0732">Signal</keyword>
<dbReference type="PANTHER" id="PTHR11008">
    <property type="entry name" value="PROTEIN TAKEOUT-LIKE PROTEIN"/>
    <property type="match status" value="1"/>
</dbReference>
<evidence type="ECO:0000256" key="1">
    <source>
        <dbReference type="ARBA" id="ARBA00022729"/>
    </source>
</evidence>
<evidence type="ECO:0000256" key="4">
    <source>
        <dbReference type="SAM" id="SignalP"/>
    </source>
</evidence>
<evidence type="ECO:0000313" key="5">
    <source>
        <dbReference type="EMBL" id="KAK5642478.1"/>
    </source>
</evidence>
<gene>
    <name evidence="5" type="ORF">RI129_008645</name>
</gene>
<name>A0AAN7V8Z9_9COLE</name>
<evidence type="ECO:0000313" key="6">
    <source>
        <dbReference type="Proteomes" id="UP001329430"/>
    </source>
</evidence>
<keyword evidence="2" id="KW-0090">Biological rhythms</keyword>
<dbReference type="SMART" id="SM00700">
    <property type="entry name" value="JHBP"/>
    <property type="match status" value="1"/>
</dbReference>
<comment type="caution">
    <text evidence="5">The sequence shown here is derived from an EMBL/GenBank/DDBJ whole genome shotgun (WGS) entry which is preliminary data.</text>
</comment>
<keyword evidence="6" id="KW-1185">Reference proteome</keyword>
<dbReference type="InterPro" id="IPR010562">
    <property type="entry name" value="Haemolymph_juvenile_hormone-bd"/>
</dbReference>
<accession>A0AAN7V8Z9</accession>
<comment type="similarity">
    <text evidence="3">Belongs to the TO family.</text>
</comment>
<reference evidence="5 6" key="1">
    <citation type="journal article" date="2024" name="Insects">
        <title>An Improved Chromosome-Level Genome Assembly of the Firefly Pyrocoelia pectoralis.</title>
        <authorList>
            <person name="Fu X."/>
            <person name="Meyer-Rochow V.B."/>
            <person name="Ballantyne L."/>
            <person name="Zhu X."/>
        </authorList>
    </citation>
    <scope>NUCLEOTIDE SEQUENCE [LARGE SCALE GENOMIC DNA]</scope>
    <source>
        <strain evidence="5">XCY_ONT2</strain>
    </source>
</reference>
<dbReference type="Proteomes" id="UP001329430">
    <property type="component" value="Chromosome 6"/>
</dbReference>
<dbReference type="EMBL" id="JAVRBK010000006">
    <property type="protein sequence ID" value="KAK5642478.1"/>
    <property type="molecule type" value="Genomic_DNA"/>
</dbReference>
<feature type="signal peptide" evidence="4">
    <location>
        <begin position="1"/>
        <end position="17"/>
    </location>
</feature>
<dbReference type="FunFam" id="3.15.10.30:FF:000001">
    <property type="entry name" value="Takeout-like protein 1"/>
    <property type="match status" value="1"/>
</dbReference>
<dbReference type="Pfam" id="PF06585">
    <property type="entry name" value="JHBP"/>
    <property type="match status" value="1"/>
</dbReference>
<evidence type="ECO:0000256" key="3">
    <source>
        <dbReference type="ARBA" id="ARBA00060902"/>
    </source>
</evidence>
<dbReference type="AlphaFoldDB" id="A0AAN7V8Z9"/>
<proteinExistence type="inferred from homology"/>
<protein>
    <recommendedName>
        <fullName evidence="7">Protein takeout</fullName>
    </recommendedName>
</protein>